<keyword evidence="3" id="KW-0378">Hydrolase</keyword>
<dbReference type="GO" id="GO:0005634">
    <property type="term" value="C:nucleus"/>
    <property type="evidence" value="ECO:0007669"/>
    <property type="project" value="TreeGrafter"/>
</dbReference>
<gene>
    <name evidence="7" type="ORF">g.23756</name>
</gene>
<dbReference type="GO" id="GO:0005743">
    <property type="term" value="C:mitochondrial inner membrane"/>
    <property type="evidence" value="ECO:0007669"/>
    <property type="project" value="TreeGrafter"/>
</dbReference>
<dbReference type="InterPro" id="IPR040255">
    <property type="entry name" value="Non-specific_endonuclease"/>
</dbReference>
<evidence type="ECO:0000259" key="6">
    <source>
        <dbReference type="Pfam" id="PF01223"/>
    </source>
</evidence>
<evidence type="ECO:0000256" key="4">
    <source>
        <dbReference type="PIRSR" id="PIRSR640255-1"/>
    </source>
</evidence>
<dbReference type="AlphaFoldDB" id="A0A1B6DLG5"/>
<dbReference type="PANTHER" id="PTHR13966">
    <property type="entry name" value="ENDONUCLEASE RELATED"/>
    <property type="match status" value="1"/>
</dbReference>
<keyword evidence="2" id="KW-0540">Nuclease</keyword>
<dbReference type="EMBL" id="GEDC01010806">
    <property type="protein sequence ID" value="JAS26492.1"/>
    <property type="molecule type" value="Transcribed_RNA"/>
</dbReference>
<proteinExistence type="inferred from homology"/>
<sequence length="160" mass="19142">MKLFLNSNQGKILSYHVQIEGFHKLLTVCYDKVIEKTIYVINTLYGSFYKYYDTGPRTYYFNTKPNKELYRFDPEYFYKAGTQEIFLKHILGKNKSQLIYETTFISRGHLAPDKDFVLLSWQQVTYFYLNAIPQWHSINAGNWNILENFIRNFAKKTKLD</sequence>
<accession>A0A1B6DLG5</accession>
<dbReference type="GO" id="GO:0006309">
    <property type="term" value="P:apoptotic DNA fragmentation"/>
    <property type="evidence" value="ECO:0007669"/>
    <property type="project" value="TreeGrafter"/>
</dbReference>
<organism evidence="7">
    <name type="scientific">Clastoptera arizonana</name>
    <name type="common">Arizona spittle bug</name>
    <dbReference type="NCBI Taxonomy" id="38151"/>
    <lineage>
        <taxon>Eukaryota</taxon>
        <taxon>Metazoa</taxon>
        <taxon>Ecdysozoa</taxon>
        <taxon>Arthropoda</taxon>
        <taxon>Hexapoda</taxon>
        <taxon>Insecta</taxon>
        <taxon>Pterygota</taxon>
        <taxon>Neoptera</taxon>
        <taxon>Paraneoptera</taxon>
        <taxon>Hemiptera</taxon>
        <taxon>Auchenorrhyncha</taxon>
        <taxon>Cercopoidea</taxon>
        <taxon>Clastopteridae</taxon>
        <taxon>Clastoptera</taxon>
    </lineage>
</organism>
<evidence type="ECO:0000313" key="7">
    <source>
        <dbReference type="EMBL" id="JAS26492.1"/>
    </source>
</evidence>
<comment type="similarity">
    <text evidence="1">Belongs to the DNA/RNA non-specific endonuclease family.</text>
</comment>
<dbReference type="Gene3D" id="3.40.570.10">
    <property type="entry name" value="Extracellular Endonuclease, subunit A"/>
    <property type="match status" value="1"/>
</dbReference>
<evidence type="ECO:0000256" key="1">
    <source>
        <dbReference type="ARBA" id="ARBA00010052"/>
    </source>
</evidence>
<dbReference type="SUPFAM" id="SSF54060">
    <property type="entry name" value="His-Me finger endonucleases"/>
    <property type="match status" value="1"/>
</dbReference>
<feature type="non-terminal residue" evidence="7">
    <location>
        <position position="160"/>
    </location>
</feature>
<protein>
    <recommendedName>
        <fullName evidence="6">DNA/RNA non-specific endonuclease/pyrophosphatase/phosphodiesterase domain-containing protein</fullName>
    </recommendedName>
</protein>
<evidence type="ECO:0000256" key="2">
    <source>
        <dbReference type="ARBA" id="ARBA00022722"/>
    </source>
</evidence>
<dbReference type="InterPro" id="IPR001604">
    <property type="entry name" value="Endo_G_ENPP1-like_dom"/>
</dbReference>
<keyword evidence="3" id="KW-0255">Endonuclease</keyword>
<dbReference type="InterPro" id="IPR044929">
    <property type="entry name" value="DNA/RNA_non-sp_Endonuclease_sf"/>
</dbReference>
<dbReference type="Pfam" id="PF01223">
    <property type="entry name" value="Endonuclease_NS"/>
    <property type="match status" value="1"/>
</dbReference>
<evidence type="ECO:0000256" key="3">
    <source>
        <dbReference type="ARBA" id="ARBA00022759"/>
    </source>
</evidence>
<dbReference type="PANTHER" id="PTHR13966:SF17">
    <property type="entry name" value="ENDONUCLEASE-RELATED"/>
    <property type="match status" value="1"/>
</dbReference>
<dbReference type="InterPro" id="IPR044925">
    <property type="entry name" value="His-Me_finger_sf"/>
</dbReference>
<dbReference type="GO" id="GO:0000014">
    <property type="term" value="F:single-stranded DNA endodeoxyribonuclease activity"/>
    <property type="evidence" value="ECO:0007669"/>
    <property type="project" value="TreeGrafter"/>
</dbReference>
<reference evidence="7" key="1">
    <citation type="submission" date="2015-12" db="EMBL/GenBank/DDBJ databases">
        <title>De novo transcriptome assembly of four potential Pierce s Disease insect vectors from Arizona vineyards.</title>
        <authorList>
            <person name="Tassone E.E."/>
        </authorList>
    </citation>
    <scope>NUCLEOTIDE SEQUENCE</scope>
</reference>
<dbReference type="GO" id="GO:0046872">
    <property type="term" value="F:metal ion binding"/>
    <property type="evidence" value="ECO:0007669"/>
    <property type="project" value="UniProtKB-KW"/>
</dbReference>
<keyword evidence="5" id="KW-0479">Metal-binding</keyword>
<feature type="domain" description="DNA/RNA non-specific endonuclease/pyrophosphatase/phosphodiesterase" evidence="6">
    <location>
        <begin position="20"/>
        <end position="158"/>
    </location>
</feature>
<evidence type="ECO:0000256" key="5">
    <source>
        <dbReference type="PIRSR" id="PIRSR640255-2"/>
    </source>
</evidence>
<feature type="active site" description="Proton acceptor" evidence="4">
    <location>
        <position position="109"/>
    </location>
</feature>
<name>A0A1B6DLG5_9HEMI</name>
<feature type="binding site" evidence="5">
    <location>
        <position position="139"/>
    </location>
    <ligand>
        <name>Mg(2+)</name>
        <dbReference type="ChEBI" id="CHEBI:18420"/>
        <note>catalytic</note>
    </ligand>
</feature>
<dbReference type="GO" id="GO:0004521">
    <property type="term" value="F:RNA endonuclease activity"/>
    <property type="evidence" value="ECO:0007669"/>
    <property type="project" value="TreeGrafter"/>
</dbReference>
<dbReference type="GO" id="GO:0003676">
    <property type="term" value="F:nucleic acid binding"/>
    <property type="evidence" value="ECO:0007669"/>
    <property type="project" value="InterPro"/>
</dbReference>